<feature type="non-terminal residue" evidence="2">
    <location>
        <position position="548"/>
    </location>
</feature>
<gene>
    <name evidence="2" type="ORF">PR048_012088</name>
</gene>
<feature type="region of interest" description="Disordered" evidence="1">
    <location>
        <begin position="58"/>
        <end position="165"/>
    </location>
</feature>
<dbReference type="Proteomes" id="UP001159363">
    <property type="component" value="Chromosome X"/>
</dbReference>
<comment type="caution">
    <text evidence="2">The sequence shown here is derived from an EMBL/GenBank/DDBJ whole genome shotgun (WGS) entry which is preliminary data.</text>
</comment>
<evidence type="ECO:0000256" key="1">
    <source>
        <dbReference type="SAM" id="MobiDB-lite"/>
    </source>
</evidence>
<organism evidence="2 3">
    <name type="scientific">Dryococelus australis</name>
    <dbReference type="NCBI Taxonomy" id="614101"/>
    <lineage>
        <taxon>Eukaryota</taxon>
        <taxon>Metazoa</taxon>
        <taxon>Ecdysozoa</taxon>
        <taxon>Arthropoda</taxon>
        <taxon>Hexapoda</taxon>
        <taxon>Insecta</taxon>
        <taxon>Pterygota</taxon>
        <taxon>Neoptera</taxon>
        <taxon>Polyneoptera</taxon>
        <taxon>Phasmatodea</taxon>
        <taxon>Verophasmatodea</taxon>
        <taxon>Anareolatae</taxon>
        <taxon>Phasmatidae</taxon>
        <taxon>Eurycanthinae</taxon>
        <taxon>Dryococelus</taxon>
    </lineage>
</organism>
<accession>A0ABQ9HNI2</accession>
<feature type="compositionally biased region" description="Polar residues" evidence="1">
    <location>
        <begin position="106"/>
        <end position="121"/>
    </location>
</feature>
<evidence type="ECO:0000313" key="2">
    <source>
        <dbReference type="EMBL" id="KAJ8885882.1"/>
    </source>
</evidence>
<sequence length="548" mass="58752">MPLVGEFSLESPISFALAFQRSGGEEGAMTPASLTRIFLRLLYLFLQLGEGEAVSQPVSPFVSHSRDSQKTSSPLVYGSVPSPKKSLDMGVGVADKLDCSPPNKANRVQSSAETLQNSQVGTVPDDAAGRGQAPILATPPSGPRLSPRVQSRTHPPSPSGANSSSGLAIARHCCSGGVGAGGCQLEITPRISPASAAPTRQDYQTTSSRRRTLALQNELIALYGRRLAGSSIAAVRLGTIPGRANPLISSGRWVFSGISRLPCPCILALLNFYAISPRFGFRDLVVKSHLNISTHLKKQLVSHQGEPGSIPDRITPGFSQMGIVPDDAAGRRVFSVIFRSHRVCIPALLHSRLISPTTLKTSMLTAAKIAQLNSTLMKEEWDGPHGNPASMVKKRGSHTSDTKHACLAPHRSYAQGDAVIPARPKLLPMGDSICQCTRRLDWGSGGERGQTIEQRMYLTRVGAAVAERLACPPPTKVNRGSTFCRITPGFSHLGIVSDDDTGRRVFSGISRFSRPLITALLHTHLNHPHRLSSAQISSLIHSYVLQYT</sequence>
<name>A0ABQ9HNI2_9NEOP</name>
<keyword evidence="3" id="KW-1185">Reference proteome</keyword>
<evidence type="ECO:0000313" key="3">
    <source>
        <dbReference type="Proteomes" id="UP001159363"/>
    </source>
</evidence>
<dbReference type="EMBL" id="JARBHB010000004">
    <property type="protein sequence ID" value="KAJ8885882.1"/>
    <property type="molecule type" value="Genomic_DNA"/>
</dbReference>
<reference evidence="2 3" key="1">
    <citation type="submission" date="2023-02" db="EMBL/GenBank/DDBJ databases">
        <title>LHISI_Scaffold_Assembly.</title>
        <authorList>
            <person name="Stuart O.P."/>
            <person name="Cleave R."/>
            <person name="Magrath M.J.L."/>
            <person name="Mikheyev A.S."/>
        </authorList>
    </citation>
    <scope>NUCLEOTIDE SEQUENCE [LARGE SCALE GENOMIC DNA]</scope>
    <source>
        <strain evidence="2">Daus_M_001</strain>
        <tissue evidence="2">Leg muscle</tissue>
    </source>
</reference>
<proteinExistence type="predicted"/>
<protein>
    <submittedName>
        <fullName evidence="2">Uncharacterized protein</fullName>
    </submittedName>
</protein>